<dbReference type="SUPFAM" id="SSF55729">
    <property type="entry name" value="Acyl-CoA N-acyltransferases (Nat)"/>
    <property type="match status" value="1"/>
</dbReference>
<dbReference type="GO" id="GO:0008080">
    <property type="term" value="F:N-acetyltransferase activity"/>
    <property type="evidence" value="ECO:0007669"/>
    <property type="project" value="InterPro"/>
</dbReference>
<dbReference type="CDD" id="cd04301">
    <property type="entry name" value="NAT_SF"/>
    <property type="match status" value="1"/>
</dbReference>
<dbReference type="RefSeq" id="WP_162331456.1">
    <property type="nucleotide sequence ID" value="NZ_CP048113.1"/>
</dbReference>
<organism evidence="3 4">
    <name type="scientific">Chitinophaga agri</name>
    <dbReference type="NCBI Taxonomy" id="2703787"/>
    <lineage>
        <taxon>Bacteria</taxon>
        <taxon>Pseudomonadati</taxon>
        <taxon>Bacteroidota</taxon>
        <taxon>Chitinophagia</taxon>
        <taxon>Chitinophagales</taxon>
        <taxon>Chitinophagaceae</taxon>
        <taxon>Chitinophaga</taxon>
    </lineage>
</organism>
<dbReference type="InterPro" id="IPR016181">
    <property type="entry name" value="Acyl_CoA_acyltransferase"/>
</dbReference>
<keyword evidence="1 3" id="KW-0808">Transferase</keyword>
<dbReference type="KEGG" id="chih:GWR21_09205"/>
<dbReference type="PANTHER" id="PTHR13947">
    <property type="entry name" value="GNAT FAMILY N-ACETYLTRANSFERASE"/>
    <property type="match status" value="1"/>
</dbReference>
<sequence length="167" mass="18566">MNGAIYVRHVSVKDATQVSALSAELGYPTSVKDTITYIQAIDKSICDVAYVAVNGETVLGWIHVLYTIRLESGPFCEIGGLVVSRNAHGKGIGRLLVEKAKKWSAERNIEKLRVRSNVIRDGAHAFYLKTGFVEYKQQKVFEYTIETAVEERVEKAMEKNPELGMGS</sequence>
<keyword evidence="4" id="KW-1185">Reference proteome</keyword>
<gene>
    <name evidence="3" type="ORF">GWR21_09205</name>
</gene>
<dbReference type="AlphaFoldDB" id="A0A6B9ZE34"/>
<name>A0A6B9ZE34_9BACT</name>
<protein>
    <submittedName>
        <fullName evidence="3">GNAT family N-acetyltransferase</fullName>
    </submittedName>
</protein>
<dbReference type="InterPro" id="IPR000182">
    <property type="entry name" value="GNAT_dom"/>
</dbReference>
<accession>A0A6B9ZE34</accession>
<dbReference type="EMBL" id="CP048113">
    <property type="protein sequence ID" value="QHS59761.1"/>
    <property type="molecule type" value="Genomic_DNA"/>
</dbReference>
<evidence type="ECO:0000259" key="2">
    <source>
        <dbReference type="PROSITE" id="PS51186"/>
    </source>
</evidence>
<proteinExistence type="predicted"/>
<evidence type="ECO:0000256" key="1">
    <source>
        <dbReference type="ARBA" id="ARBA00022679"/>
    </source>
</evidence>
<dbReference type="InterPro" id="IPR050769">
    <property type="entry name" value="NAT_camello-type"/>
</dbReference>
<dbReference type="Pfam" id="PF00583">
    <property type="entry name" value="Acetyltransf_1"/>
    <property type="match status" value="1"/>
</dbReference>
<dbReference type="PROSITE" id="PS51186">
    <property type="entry name" value="GNAT"/>
    <property type="match status" value="1"/>
</dbReference>
<dbReference type="PANTHER" id="PTHR13947:SF37">
    <property type="entry name" value="LD18367P"/>
    <property type="match status" value="1"/>
</dbReference>
<evidence type="ECO:0000313" key="4">
    <source>
        <dbReference type="Proteomes" id="UP000476411"/>
    </source>
</evidence>
<evidence type="ECO:0000313" key="3">
    <source>
        <dbReference type="EMBL" id="QHS59761.1"/>
    </source>
</evidence>
<dbReference type="Proteomes" id="UP000476411">
    <property type="component" value="Chromosome"/>
</dbReference>
<reference evidence="3 4" key="1">
    <citation type="submission" date="2020-01" db="EMBL/GenBank/DDBJ databases">
        <title>Complete genome sequence of Chitinophaga sp. H33E-04 isolated from quinoa roots.</title>
        <authorList>
            <person name="Weon H.-Y."/>
            <person name="Lee S.A."/>
        </authorList>
    </citation>
    <scope>NUCLEOTIDE SEQUENCE [LARGE SCALE GENOMIC DNA]</scope>
    <source>
        <strain evidence="3 4">H33E-04</strain>
    </source>
</reference>
<feature type="domain" description="N-acetyltransferase" evidence="2">
    <location>
        <begin position="5"/>
        <end position="156"/>
    </location>
</feature>
<dbReference type="Gene3D" id="3.40.630.30">
    <property type="match status" value="1"/>
</dbReference>